<dbReference type="GO" id="GO:0000981">
    <property type="term" value="F:DNA-binding transcription factor activity, RNA polymerase II-specific"/>
    <property type="evidence" value="ECO:0007669"/>
    <property type="project" value="UniProtKB-ARBA"/>
</dbReference>
<evidence type="ECO:0000313" key="3">
    <source>
        <dbReference type="EMBL" id="KZZ95274.1"/>
    </source>
</evidence>
<evidence type="ECO:0000313" key="4">
    <source>
        <dbReference type="Proteomes" id="UP000078544"/>
    </source>
</evidence>
<dbReference type="GO" id="GO:0030907">
    <property type="term" value="C:MBF transcription complex"/>
    <property type="evidence" value="ECO:0007669"/>
    <property type="project" value="TreeGrafter"/>
</dbReference>
<keyword evidence="4" id="KW-1185">Reference proteome</keyword>
<dbReference type="STRING" id="1081109.A0A168BGF4"/>
<protein>
    <submittedName>
        <fullName evidence="3">Transcription regulator HTH, APSES-type DNA-binding domain protein</fullName>
    </submittedName>
</protein>
<dbReference type="InterPro" id="IPR003163">
    <property type="entry name" value="Tscrpt_reg_HTH_APSES-type"/>
</dbReference>
<dbReference type="GO" id="GO:0003677">
    <property type="term" value="F:DNA binding"/>
    <property type="evidence" value="ECO:0007669"/>
    <property type="project" value="UniProtKB-KW"/>
</dbReference>
<sequence>MEVAAIPRGLERGSGPFRRISVADLLNSVETWPTRSDTQRRPELEPSPATHKASADCTEAATQSRTQHTMIGRQINFPPFESLTQEAEAAMKRFDIPQFGEIQRSHEHIPYTSEKKNLRQKIGRQSIEAFKYTFVEPERRKQFTIMWDYNNGLVRMSPIFKSLGYSKTKPAQVLDQNPGLRDVSPSITGGSVSAQGYWFPYGCARALCTTFCYRVSGALIPIFGPSFPKDCISPESPHYGKMVIPPRMISDAQDLLLIASENRSCQSDPARHPARRDGPIAGRAEAIRSPSPVVEVAGVHDCAVDTRKRKRNGEERDSTTTAAESEEQDYIIIIIEQPQASSDVADVKGSVNGVRCRAPAKEMDVLVNEGQSSARFFASPRRDVVSYERSKRHETLAHACVSENATKLLMVPRHSSDGHASRERSSSCHPPKRQRVGA</sequence>
<name>A0A168BGF4_9HYPO</name>
<keyword evidence="3" id="KW-0238">DNA-binding</keyword>
<dbReference type="InterPro" id="IPR036887">
    <property type="entry name" value="HTH_APSES_sf"/>
</dbReference>
<dbReference type="PANTHER" id="PTHR43828">
    <property type="entry name" value="ASPARAGINASE"/>
    <property type="match status" value="1"/>
</dbReference>
<dbReference type="SUPFAM" id="SSF54616">
    <property type="entry name" value="DNA-binding domain of Mlu1-box binding protein MBP1"/>
    <property type="match status" value="1"/>
</dbReference>
<organism evidence="3 4">
    <name type="scientific">Moelleriella libera RCEF 2490</name>
    <dbReference type="NCBI Taxonomy" id="1081109"/>
    <lineage>
        <taxon>Eukaryota</taxon>
        <taxon>Fungi</taxon>
        <taxon>Dikarya</taxon>
        <taxon>Ascomycota</taxon>
        <taxon>Pezizomycotina</taxon>
        <taxon>Sordariomycetes</taxon>
        <taxon>Hypocreomycetidae</taxon>
        <taxon>Hypocreales</taxon>
        <taxon>Clavicipitaceae</taxon>
        <taxon>Moelleriella</taxon>
    </lineage>
</organism>
<dbReference type="AlphaFoldDB" id="A0A168BGF4"/>
<feature type="domain" description="HTH APSES-type" evidence="2">
    <location>
        <begin position="119"/>
        <end position="234"/>
    </location>
</feature>
<evidence type="ECO:0000256" key="1">
    <source>
        <dbReference type="SAM" id="MobiDB-lite"/>
    </source>
</evidence>
<dbReference type="PROSITE" id="PS51299">
    <property type="entry name" value="HTH_APSES"/>
    <property type="match status" value="1"/>
</dbReference>
<dbReference type="GO" id="GO:0033309">
    <property type="term" value="C:SBF transcription complex"/>
    <property type="evidence" value="ECO:0007669"/>
    <property type="project" value="TreeGrafter"/>
</dbReference>
<dbReference type="OrthoDB" id="5562739at2759"/>
<dbReference type="InterPro" id="IPR051642">
    <property type="entry name" value="SWI6-like"/>
</dbReference>
<reference evidence="3 4" key="1">
    <citation type="journal article" date="2016" name="Genome Biol. Evol.">
        <title>Divergent and convergent evolution of fungal pathogenicity.</title>
        <authorList>
            <person name="Shang Y."/>
            <person name="Xiao G."/>
            <person name="Zheng P."/>
            <person name="Cen K."/>
            <person name="Zhan S."/>
            <person name="Wang C."/>
        </authorList>
    </citation>
    <scope>NUCLEOTIDE SEQUENCE [LARGE SCALE GENOMIC DNA]</scope>
    <source>
        <strain evidence="3 4">RCEF 2490</strain>
    </source>
</reference>
<dbReference type="EMBL" id="AZGY01000009">
    <property type="protein sequence ID" value="KZZ95274.1"/>
    <property type="molecule type" value="Genomic_DNA"/>
</dbReference>
<dbReference type="Proteomes" id="UP000078544">
    <property type="component" value="Unassembled WGS sequence"/>
</dbReference>
<feature type="compositionally biased region" description="Basic and acidic residues" evidence="1">
    <location>
        <begin position="414"/>
        <end position="426"/>
    </location>
</feature>
<comment type="caution">
    <text evidence="3">The sequence shown here is derived from an EMBL/GenBank/DDBJ whole genome shotgun (WGS) entry which is preliminary data.</text>
</comment>
<feature type="region of interest" description="Disordered" evidence="1">
    <location>
        <begin position="412"/>
        <end position="438"/>
    </location>
</feature>
<feature type="region of interest" description="Disordered" evidence="1">
    <location>
        <begin position="33"/>
        <end position="63"/>
    </location>
</feature>
<dbReference type="Gene3D" id="3.10.260.10">
    <property type="entry name" value="Transcription regulator HTH, APSES-type DNA-binding domain"/>
    <property type="match status" value="1"/>
</dbReference>
<accession>A0A168BGF4</accession>
<proteinExistence type="predicted"/>
<evidence type="ECO:0000259" key="2">
    <source>
        <dbReference type="PROSITE" id="PS51299"/>
    </source>
</evidence>
<dbReference type="PANTHER" id="PTHR43828:SF5">
    <property type="entry name" value="TRANSCRIPTIONAL REPRESSOR XBP1"/>
    <property type="match status" value="1"/>
</dbReference>
<gene>
    <name evidence="3" type="ORF">AAL_04505</name>
</gene>